<dbReference type="InterPro" id="IPR029044">
    <property type="entry name" value="Nucleotide-diphossugar_trans"/>
</dbReference>
<organism evidence="8">
    <name type="scientific">Ignisphaera aggregans</name>
    <dbReference type="NCBI Taxonomy" id="334771"/>
    <lineage>
        <taxon>Archaea</taxon>
        <taxon>Thermoproteota</taxon>
        <taxon>Thermoprotei</taxon>
        <taxon>Desulfurococcales</taxon>
        <taxon>Desulfurococcaceae</taxon>
        <taxon>Ignisphaera</taxon>
    </lineage>
</organism>
<comment type="subcellular location">
    <subcellularLocation>
        <location evidence="1">Membrane</location>
        <topology evidence="1">Multi-pass membrane protein</topology>
    </subcellularLocation>
</comment>
<evidence type="ECO:0000256" key="1">
    <source>
        <dbReference type="ARBA" id="ARBA00004141"/>
    </source>
</evidence>
<feature type="transmembrane region" description="Helical" evidence="7">
    <location>
        <begin position="20"/>
        <end position="48"/>
    </location>
</feature>
<evidence type="ECO:0000256" key="5">
    <source>
        <dbReference type="ARBA" id="ARBA00022989"/>
    </source>
</evidence>
<evidence type="ECO:0000256" key="4">
    <source>
        <dbReference type="ARBA" id="ARBA00022692"/>
    </source>
</evidence>
<feature type="transmembrane region" description="Helical" evidence="7">
    <location>
        <begin position="323"/>
        <end position="351"/>
    </location>
</feature>
<keyword evidence="4 7" id="KW-0812">Transmembrane</keyword>
<name>A0A7J2U247_9CREN</name>
<dbReference type="PANTHER" id="PTHR43867:SF2">
    <property type="entry name" value="CELLULOSE SYNTHASE CATALYTIC SUBUNIT A [UDP-FORMING]"/>
    <property type="match status" value="1"/>
</dbReference>
<accession>A0A7J2U247</accession>
<proteinExistence type="predicted"/>
<keyword evidence="6 7" id="KW-0472">Membrane</keyword>
<evidence type="ECO:0000256" key="7">
    <source>
        <dbReference type="SAM" id="Phobius"/>
    </source>
</evidence>
<evidence type="ECO:0000256" key="2">
    <source>
        <dbReference type="ARBA" id="ARBA00022676"/>
    </source>
</evidence>
<gene>
    <name evidence="8" type="ORF">ENO26_05040</name>
</gene>
<dbReference type="SUPFAM" id="SSF53448">
    <property type="entry name" value="Nucleotide-diphospho-sugar transferases"/>
    <property type="match status" value="1"/>
</dbReference>
<keyword evidence="3 8" id="KW-0808">Transferase</keyword>
<dbReference type="Pfam" id="PF13641">
    <property type="entry name" value="Glyco_tranf_2_3"/>
    <property type="match status" value="1"/>
</dbReference>
<dbReference type="GO" id="GO:0016020">
    <property type="term" value="C:membrane"/>
    <property type="evidence" value="ECO:0007669"/>
    <property type="project" value="UniProtKB-SubCell"/>
</dbReference>
<evidence type="ECO:0000313" key="8">
    <source>
        <dbReference type="EMBL" id="HEM66920.1"/>
    </source>
</evidence>
<evidence type="ECO:0000256" key="3">
    <source>
        <dbReference type="ARBA" id="ARBA00022679"/>
    </source>
</evidence>
<dbReference type="EMBL" id="DSEU01000038">
    <property type="protein sequence ID" value="HEM66920.1"/>
    <property type="molecule type" value="Genomic_DNA"/>
</dbReference>
<evidence type="ECO:0000256" key="6">
    <source>
        <dbReference type="ARBA" id="ARBA00023136"/>
    </source>
</evidence>
<comment type="caution">
    <text evidence="8">The sequence shown here is derived from an EMBL/GenBank/DDBJ whole genome shotgun (WGS) entry which is preliminary data.</text>
</comment>
<keyword evidence="2" id="KW-0328">Glycosyltransferase</keyword>
<feature type="transmembrane region" description="Helical" evidence="7">
    <location>
        <begin position="357"/>
        <end position="378"/>
    </location>
</feature>
<sequence>MTLKFIFKLRNTNYITEAGFMLALIWYLPSSIIILSLLYGIPSLFSILQNLKERTWIRIDVGDDPPIPPNSIDIAVVVPLYKEDMHSIDETLKSIAKQRHTYGKIDVYIVVEQGDRETILNVLHSMHILCKRGISTYLFINGGGRKSKASSINALLKHVKEFYRAVVVFDGGDKVLDEYYIEKVSRLISEGYSVVGAKVYRVGRNILGKLSYIDTLLWYNVGLPGLAKIVGTPLVSGEGLALSTSFLNKIHGFPEVLAEDAYLAILASYYGEKVALLDSIILEGAPVNLKSLVKQRIRWYRGSLECLKDVITKHRRRLSKKKLILLIIAYLQPVALTAPFIATIVLAMSMIVQVPHITITLAKIELISIAFAPTYLVLSYKLLDSALVLAPLHWVFQGLLALIALTPMKITWLRTTNRSHINIVEKPLEWSRAP</sequence>
<dbReference type="PANTHER" id="PTHR43867">
    <property type="entry name" value="CELLULOSE SYNTHASE CATALYTIC SUBUNIT A [UDP-FORMING]"/>
    <property type="match status" value="1"/>
</dbReference>
<protein>
    <submittedName>
        <fullName evidence="8">Glycosyltransferase family 2 protein</fullName>
    </submittedName>
</protein>
<dbReference type="Gene3D" id="3.90.550.10">
    <property type="entry name" value="Spore Coat Polysaccharide Biosynthesis Protein SpsA, Chain A"/>
    <property type="match status" value="1"/>
</dbReference>
<feature type="transmembrane region" description="Helical" evidence="7">
    <location>
        <begin position="385"/>
        <end position="405"/>
    </location>
</feature>
<reference evidence="8" key="1">
    <citation type="journal article" date="2020" name="mSystems">
        <title>Genome- and Community-Level Interaction Insights into Carbon Utilization and Element Cycling Functions of Hydrothermarchaeota in Hydrothermal Sediment.</title>
        <authorList>
            <person name="Zhou Z."/>
            <person name="Liu Y."/>
            <person name="Xu W."/>
            <person name="Pan J."/>
            <person name="Luo Z.H."/>
            <person name="Li M."/>
        </authorList>
    </citation>
    <scope>NUCLEOTIDE SEQUENCE [LARGE SCALE GENOMIC DNA]</scope>
    <source>
        <strain evidence="8">SpSt-125</strain>
    </source>
</reference>
<dbReference type="GO" id="GO:0016757">
    <property type="term" value="F:glycosyltransferase activity"/>
    <property type="evidence" value="ECO:0007669"/>
    <property type="project" value="UniProtKB-KW"/>
</dbReference>
<keyword evidence="5 7" id="KW-1133">Transmembrane helix</keyword>
<dbReference type="InterPro" id="IPR050321">
    <property type="entry name" value="Glycosyltr_2/OpgH_subfam"/>
</dbReference>
<dbReference type="AlphaFoldDB" id="A0A7J2U247"/>